<feature type="DNA-binding region" description="H-T-H motif" evidence="2">
    <location>
        <begin position="86"/>
        <end position="105"/>
    </location>
</feature>
<dbReference type="GO" id="GO:0006355">
    <property type="term" value="P:regulation of DNA-templated transcription"/>
    <property type="evidence" value="ECO:0007669"/>
    <property type="project" value="UniProtKB-ARBA"/>
</dbReference>
<keyword evidence="6" id="KW-1185">Reference proteome</keyword>
<dbReference type="AlphaFoldDB" id="A0A543FVI9"/>
<dbReference type="InterPro" id="IPR009057">
    <property type="entry name" value="Homeodomain-like_sf"/>
</dbReference>
<evidence type="ECO:0000256" key="1">
    <source>
        <dbReference type="ARBA" id="ARBA00023125"/>
    </source>
</evidence>
<dbReference type="PANTHER" id="PTHR30328:SF54">
    <property type="entry name" value="HTH-TYPE TRANSCRIPTIONAL REPRESSOR SCO4008"/>
    <property type="match status" value="1"/>
</dbReference>
<dbReference type="OrthoDB" id="4726108at2"/>
<dbReference type="SUPFAM" id="SSF46689">
    <property type="entry name" value="Homeodomain-like"/>
    <property type="match status" value="1"/>
</dbReference>
<proteinExistence type="predicted"/>
<evidence type="ECO:0000313" key="5">
    <source>
        <dbReference type="EMBL" id="TQM37831.1"/>
    </source>
</evidence>
<dbReference type="InterPro" id="IPR036271">
    <property type="entry name" value="Tet_transcr_reg_TetR-rel_C_sf"/>
</dbReference>
<dbReference type="PANTHER" id="PTHR30328">
    <property type="entry name" value="TRANSCRIPTIONAL REPRESSOR"/>
    <property type="match status" value="1"/>
</dbReference>
<feature type="compositionally biased region" description="Basic and acidic residues" evidence="3">
    <location>
        <begin position="54"/>
        <end position="64"/>
    </location>
</feature>
<organism evidence="5 6">
    <name type="scientific">Pseudonocardia cypriaca</name>
    <dbReference type="NCBI Taxonomy" id="882449"/>
    <lineage>
        <taxon>Bacteria</taxon>
        <taxon>Bacillati</taxon>
        <taxon>Actinomycetota</taxon>
        <taxon>Actinomycetes</taxon>
        <taxon>Pseudonocardiales</taxon>
        <taxon>Pseudonocardiaceae</taxon>
        <taxon>Pseudonocardia</taxon>
    </lineage>
</organism>
<reference evidence="5 6" key="1">
    <citation type="submission" date="2019-06" db="EMBL/GenBank/DDBJ databases">
        <title>Sequencing the genomes of 1000 actinobacteria strains.</title>
        <authorList>
            <person name="Klenk H.-P."/>
        </authorList>
    </citation>
    <scope>NUCLEOTIDE SEQUENCE [LARGE SCALE GENOMIC DNA]</scope>
    <source>
        <strain evidence="5 6">DSM 45511</strain>
    </source>
</reference>
<evidence type="ECO:0000313" key="6">
    <source>
        <dbReference type="Proteomes" id="UP000319818"/>
    </source>
</evidence>
<dbReference type="Gene3D" id="1.10.357.10">
    <property type="entry name" value="Tetracycline Repressor, domain 2"/>
    <property type="match status" value="1"/>
</dbReference>
<dbReference type="SUPFAM" id="SSF48498">
    <property type="entry name" value="Tetracyclin repressor-like, C-terminal domain"/>
    <property type="match status" value="1"/>
</dbReference>
<protein>
    <submittedName>
        <fullName evidence="5">TetR family transcriptional regulator</fullName>
    </submittedName>
</protein>
<sequence>MCTASTPCARRCRTVGFGPSAPTLSALAGIVRFFGRMPRVSTENRAPRGRRAPAAHERQRDPERTKARILEAATAEFAAKGFAGARVSEIAARAGVNQQLIAYYFDGKEGLYREMNRRWRAYEAQEIPDDTPMGEMVKRYVRASVENLGGRLLAWDGLADTGDDDGEEARERDARLQHEVEVIRERQRAGEIDDRLDPAVLHLIATSAANALAVYPQLARGLFGADARSPELVERYAEQLALLISRAGNNGDAPAGKS</sequence>
<dbReference type="GO" id="GO:0003677">
    <property type="term" value="F:DNA binding"/>
    <property type="evidence" value="ECO:0007669"/>
    <property type="project" value="UniProtKB-UniRule"/>
</dbReference>
<gene>
    <name evidence="5" type="ORF">FB388_5050</name>
</gene>
<dbReference type="EMBL" id="VFPH01000002">
    <property type="protein sequence ID" value="TQM37831.1"/>
    <property type="molecule type" value="Genomic_DNA"/>
</dbReference>
<comment type="caution">
    <text evidence="5">The sequence shown here is derived from an EMBL/GenBank/DDBJ whole genome shotgun (WGS) entry which is preliminary data.</text>
</comment>
<evidence type="ECO:0000256" key="3">
    <source>
        <dbReference type="SAM" id="MobiDB-lite"/>
    </source>
</evidence>
<dbReference type="InterPro" id="IPR041467">
    <property type="entry name" value="Sco4008_C"/>
</dbReference>
<evidence type="ECO:0000259" key="4">
    <source>
        <dbReference type="PROSITE" id="PS50977"/>
    </source>
</evidence>
<feature type="domain" description="HTH tetR-type" evidence="4">
    <location>
        <begin position="63"/>
        <end position="123"/>
    </location>
</feature>
<accession>A0A543FVI9</accession>
<dbReference type="Pfam" id="PF17926">
    <property type="entry name" value="TetR_C_21"/>
    <property type="match status" value="1"/>
</dbReference>
<feature type="region of interest" description="Disordered" evidence="3">
    <location>
        <begin position="41"/>
        <end position="64"/>
    </location>
</feature>
<dbReference type="PRINTS" id="PR00455">
    <property type="entry name" value="HTHTETR"/>
</dbReference>
<dbReference type="InterPro" id="IPR050109">
    <property type="entry name" value="HTH-type_TetR-like_transc_reg"/>
</dbReference>
<dbReference type="InterPro" id="IPR001647">
    <property type="entry name" value="HTH_TetR"/>
</dbReference>
<dbReference type="PROSITE" id="PS50977">
    <property type="entry name" value="HTH_TETR_2"/>
    <property type="match status" value="1"/>
</dbReference>
<dbReference type="Pfam" id="PF00440">
    <property type="entry name" value="TetR_N"/>
    <property type="match status" value="1"/>
</dbReference>
<keyword evidence="1 2" id="KW-0238">DNA-binding</keyword>
<evidence type="ECO:0000256" key="2">
    <source>
        <dbReference type="PROSITE-ProRule" id="PRU00335"/>
    </source>
</evidence>
<dbReference type="Proteomes" id="UP000319818">
    <property type="component" value="Unassembled WGS sequence"/>
</dbReference>
<name>A0A543FVI9_9PSEU</name>